<dbReference type="SMART" id="SM00388">
    <property type="entry name" value="HisKA"/>
    <property type="match status" value="1"/>
</dbReference>
<dbReference type="InterPro" id="IPR003660">
    <property type="entry name" value="HAMP_dom"/>
</dbReference>
<feature type="domain" description="HAMP" evidence="13">
    <location>
        <begin position="174"/>
        <end position="226"/>
    </location>
</feature>
<keyword evidence="6 11" id="KW-0812">Transmembrane</keyword>
<gene>
    <name evidence="14" type="ORF">SAMN05421659_10729</name>
</gene>
<dbReference type="PROSITE" id="PS50885">
    <property type="entry name" value="HAMP"/>
    <property type="match status" value="1"/>
</dbReference>
<dbReference type="PANTHER" id="PTHR45528:SF8">
    <property type="entry name" value="HISTIDINE KINASE"/>
    <property type="match status" value="1"/>
</dbReference>
<dbReference type="RefSeq" id="WP_092453553.1">
    <property type="nucleotide sequence ID" value="NZ_FOJI01000007.1"/>
</dbReference>
<keyword evidence="7 14" id="KW-0418">Kinase</keyword>
<dbReference type="AlphaFoldDB" id="A0A1I0Q6D7"/>
<evidence type="ECO:0000256" key="8">
    <source>
        <dbReference type="ARBA" id="ARBA00022989"/>
    </source>
</evidence>
<dbReference type="Gene3D" id="3.30.565.10">
    <property type="entry name" value="Histidine kinase-like ATPase, C-terminal domain"/>
    <property type="match status" value="1"/>
</dbReference>
<organism evidence="14 15">
    <name type="scientific">[Clostridium] fimetarium</name>
    <dbReference type="NCBI Taxonomy" id="99656"/>
    <lineage>
        <taxon>Bacteria</taxon>
        <taxon>Bacillati</taxon>
        <taxon>Bacillota</taxon>
        <taxon>Clostridia</taxon>
        <taxon>Lachnospirales</taxon>
        <taxon>Lachnospiraceae</taxon>
    </lineage>
</organism>
<evidence type="ECO:0000259" key="12">
    <source>
        <dbReference type="PROSITE" id="PS50109"/>
    </source>
</evidence>
<evidence type="ECO:0000256" key="1">
    <source>
        <dbReference type="ARBA" id="ARBA00000085"/>
    </source>
</evidence>
<dbReference type="PROSITE" id="PS50109">
    <property type="entry name" value="HIS_KIN"/>
    <property type="match status" value="1"/>
</dbReference>
<keyword evidence="9" id="KW-0902">Two-component regulatory system</keyword>
<dbReference type="PANTHER" id="PTHR45528">
    <property type="entry name" value="SENSOR HISTIDINE KINASE CPXA"/>
    <property type="match status" value="1"/>
</dbReference>
<feature type="transmembrane region" description="Helical" evidence="11">
    <location>
        <begin position="12"/>
        <end position="38"/>
    </location>
</feature>
<dbReference type="SUPFAM" id="SSF55874">
    <property type="entry name" value="ATPase domain of HSP90 chaperone/DNA topoisomerase II/histidine kinase"/>
    <property type="match status" value="1"/>
</dbReference>
<dbReference type="PRINTS" id="PR00344">
    <property type="entry name" value="BCTRLSENSOR"/>
</dbReference>
<evidence type="ECO:0000256" key="5">
    <source>
        <dbReference type="ARBA" id="ARBA00022679"/>
    </source>
</evidence>
<dbReference type="InterPro" id="IPR004358">
    <property type="entry name" value="Sig_transdc_His_kin-like_C"/>
</dbReference>
<evidence type="ECO:0000259" key="13">
    <source>
        <dbReference type="PROSITE" id="PS50885"/>
    </source>
</evidence>
<dbReference type="SMART" id="SM00387">
    <property type="entry name" value="HATPase_c"/>
    <property type="match status" value="1"/>
</dbReference>
<evidence type="ECO:0000256" key="3">
    <source>
        <dbReference type="ARBA" id="ARBA00012438"/>
    </source>
</evidence>
<keyword evidence="8 11" id="KW-1133">Transmembrane helix</keyword>
<evidence type="ECO:0000256" key="11">
    <source>
        <dbReference type="SAM" id="Phobius"/>
    </source>
</evidence>
<dbReference type="InterPro" id="IPR036890">
    <property type="entry name" value="HATPase_C_sf"/>
</dbReference>
<dbReference type="Gene3D" id="6.10.340.10">
    <property type="match status" value="1"/>
</dbReference>
<feature type="domain" description="Histidine kinase" evidence="12">
    <location>
        <begin position="241"/>
        <end position="456"/>
    </location>
</feature>
<evidence type="ECO:0000313" key="14">
    <source>
        <dbReference type="EMBL" id="SEW22489.1"/>
    </source>
</evidence>
<evidence type="ECO:0000256" key="9">
    <source>
        <dbReference type="ARBA" id="ARBA00023012"/>
    </source>
</evidence>
<dbReference type="InterPro" id="IPR005467">
    <property type="entry name" value="His_kinase_dom"/>
</dbReference>
<evidence type="ECO:0000256" key="7">
    <source>
        <dbReference type="ARBA" id="ARBA00022777"/>
    </source>
</evidence>
<dbReference type="SUPFAM" id="SSF47384">
    <property type="entry name" value="Homodimeric domain of signal transducing histidine kinase"/>
    <property type="match status" value="1"/>
</dbReference>
<dbReference type="InterPro" id="IPR036097">
    <property type="entry name" value="HisK_dim/P_sf"/>
</dbReference>
<dbReference type="OrthoDB" id="84942at2"/>
<dbReference type="Gene3D" id="1.10.287.130">
    <property type="match status" value="1"/>
</dbReference>
<sequence length="461" mass="52818">MVLKGKRSLRNIFIRYFIYFSLLTAGLFLFYIILYGVMLNKGILLPANYLEQKIESNRNTILEADIVTKDMIPEGCGYGVYTETGKMLTGNFTSKEADTYWAAMQANQNVAWGTKYYKVFNRNNETCIVSYKLIGQFSNPLLKKYFGNAELWIGILFLFIFIGEILLLSAKFGRYFSKEIKTLMNVSEKIRAQDLDFETVHSDIREIEEVIGSLDQMKIALKGSLEKQWDMERSRKNQISALAHDINTPLTIIKGNAELINEVCQDESQLKYNTYIVNSSREIEHYLKVLMDMTKSEELLVLKPAKIETKMFLQKLLEQEKALASEKNLELMNEIETVSEFFYADKELLYRAIINVIANAVEHSEKNSKLLLKVSESETVLQFLIADSGRGFSKEALKSATEQFYREDKSRNSKNHYGIGLSITKSFIELHHGTVELSNSIELGGAQVVLKLPLLENKYIS</sequence>
<protein>
    <recommendedName>
        <fullName evidence="3">histidine kinase</fullName>
        <ecNumber evidence="3">2.7.13.3</ecNumber>
    </recommendedName>
</protein>
<dbReference type="GO" id="GO:0000155">
    <property type="term" value="F:phosphorelay sensor kinase activity"/>
    <property type="evidence" value="ECO:0007669"/>
    <property type="project" value="InterPro"/>
</dbReference>
<dbReference type="InterPro" id="IPR003594">
    <property type="entry name" value="HATPase_dom"/>
</dbReference>
<dbReference type="InterPro" id="IPR003661">
    <property type="entry name" value="HisK_dim/P_dom"/>
</dbReference>
<dbReference type="EC" id="2.7.13.3" evidence="3"/>
<evidence type="ECO:0000313" key="15">
    <source>
        <dbReference type="Proteomes" id="UP000199701"/>
    </source>
</evidence>
<keyword evidence="10 11" id="KW-0472">Membrane</keyword>
<comment type="subcellular location">
    <subcellularLocation>
        <location evidence="2">Membrane</location>
        <topology evidence="2">Multi-pass membrane protein</topology>
    </subcellularLocation>
</comment>
<dbReference type="Pfam" id="PF00512">
    <property type="entry name" value="HisKA"/>
    <property type="match status" value="1"/>
</dbReference>
<dbReference type="Pfam" id="PF02518">
    <property type="entry name" value="HATPase_c"/>
    <property type="match status" value="1"/>
</dbReference>
<proteinExistence type="predicted"/>
<dbReference type="EMBL" id="FOJI01000007">
    <property type="protein sequence ID" value="SEW22489.1"/>
    <property type="molecule type" value="Genomic_DNA"/>
</dbReference>
<evidence type="ECO:0000256" key="4">
    <source>
        <dbReference type="ARBA" id="ARBA00022553"/>
    </source>
</evidence>
<comment type="catalytic activity">
    <reaction evidence="1">
        <text>ATP + protein L-histidine = ADP + protein N-phospho-L-histidine.</text>
        <dbReference type="EC" id="2.7.13.3"/>
    </reaction>
</comment>
<dbReference type="GO" id="GO:0005886">
    <property type="term" value="C:plasma membrane"/>
    <property type="evidence" value="ECO:0007669"/>
    <property type="project" value="TreeGrafter"/>
</dbReference>
<dbReference type="Proteomes" id="UP000199701">
    <property type="component" value="Unassembled WGS sequence"/>
</dbReference>
<evidence type="ECO:0000256" key="2">
    <source>
        <dbReference type="ARBA" id="ARBA00004141"/>
    </source>
</evidence>
<dbReference type="STRING" id="99656.SAMN05421659_10729"/>
<keyword evidence="4" id="KW-0597">Phosphoprotein</keyword>
<evidence type="ECO:0000256" key="6">
    <source>
        <dbReference type="ARBA" id="ARBA00022692"/>
    </source>
</evidence>
<keyword evidence="15" id="KW-1185">Reference proteome</keyword>
<feature type="transmembrane region" description="Helical" evidence="11">
    <location>
        <begin position="151"/>
        <end position="170"/>
    </location>
</feature>
<dbReference type="CDD" id="cd00082">
    <property type="entry name" value="HisKA"/>
    <property type="match status" value="1"/>
</dbReference>
<keyword evidence="5" id="KW-0808">Transferase</keyword>
<dbReference type="InterPro" id="IPR050398">
    <property type="entry name" value="HssS/ArlS-like"/>
</dbReference>
<accession>A0A1I0Q6D7</accession>
<reference evidence="14 15" key="1">
    <citation type="submission" date="2016-10" db="EMBL/GenBank/DDBJ databases">
        <authorList>
            <person name="de Groot N.N."/>
        </authorList>
    </citation>
    <scope>NUCLEOTIDE SEQUENCE [LARGE SCALE GENOMIC DNA]</scope>
    <source>
        <strain evidence="14 15">DSM 9179</strain>
    </source>
</reference>
<evidence type="ECO:0000256" key="10">
    <source>
        <dbReference type="ARBA" id="ARBA00023136"/>
    </source>
</evidence>
<name>A0A1I0Q6D7_9FIRM</name>